<comment type="subcellular location">
    <subcellularLocation>
        <location evidence="1">Peroxisome membrane</location>
        <topology evidence="1">Multi-pass membrane protein</topology>
    </subcellularLocation>
</comment>
<dbReference type="Pfam" id="PF00005">
    <property type="entry name" value="ABC_tran"/>
    <property type="match status" value="1"/>
</dbReference>
<dbReference type="InterPro" id="IPR050835">
    <property type="entry name" value="ABC_transporter_sub-D"/>
</dbReference>
<sequence length="821" mass="92580">MTVVMSKMRQMSESVGVPNHYLTRGISYAIFAAYFARIGYPYVKNAISNVSSQVRSAQDKISTTSPEKQPSAGDAPPPDVLVSGLRRQSSSGAARGHKKKDSYSNFGPNRDNFFGQFEEFAIRMLYKFQTITGINVTFIVQLIKLIRIMVPGLRTVEVSLLILHTVSLVSRTFLSIYVANLEGHVVKYIVRRDVVNFGWMLSKWLLVALPATFVNSLIRFLESQLSLAFRTRLVRYAYELYFKNETYYAVSNLDGRLENADHSLTDDITSFSQHCAHLYSHVTKPLLDICVISFTLFRMAHNMGAQGMPGPMMASVVVLFTHGMLRWASPKFGKLVAEEARRKGYLRFIHSRVIANAEEIAFYGGHQIEMNILQRAYKELARQMNVIFNKRLWYIMLEQFLMKYVWSATGMVIIAVPVMTGMNVSKMVASDDSDQPIDDVSERTQYMTTAKNILIAGADALERLLSSYKEVTELAGYTGRVAKMLTVFEEVSEGKFKRTVAKSSNKLKKSNQSLLSFSDGMPDIKGQVTEVCGYIRLEDVPIITPNCDIVVPSLSFTMTTDMHLLITGPNGCGKSSLFRILAGLWPTFGGKLERPESKQMFYIPQRPYMSLGTLRDQVIYPDDWETMQSKGVTDEDLVEILTQVHLKHIVIREGGWDGKGDWKDILSGGEKQRMGMARLFYHRPEFALLDECTSAVSIDVESQVYQTAKDMGISLITITHRPSLWKFHTHLLQFDGEGGWRLEPLDTSTRLTLREEKEKLESSLGGVPKMQNRLQELCSILGEDSVLLLPKHDDDYQSINSSSQKSDESADLSDTSHVSSD</sequence>
<dbReference type="EMBL" id="OC915288">
    <property type="protein sequence ID" value="CAD7639687.1"/>
    <property type="molecule type" value="Genomic_DNA"/>
</dbReference>
<comment type="similarity">
    <text evidence="2">Belongs to the ABC transporter superfamily. ABCD family. Peroxisomal fatty acyl CoA transporter (TC 3.A.1.203) subfamily.</text>
</comment>
<dbReference type="InterPro" id="IPR027417">
    <property type="entry name" value="P-loop_NTPase"/>
</dbReference>
<dbReference type="GO" id="GO:0005778">
    <property type="term" value="C:peroxisomal membrane"/>
    <property type="evidence" value="ECO:0007669"/>
    <property type="project" value="UniProtKB-SubCell"/>
</dbReference>
<keyword evidence="15" id="KW-1185">Reference proteome</keyword>
<feature type="compositionally biased region" description="Polar residues" evidence="12">
    <location>
        <begin position="812"/>
        <end position="821"/>
    </location>
</feature>
<dbReference type="Proteomes" id="UP000728032">
    <property type="component" value="Unassembled WGS sequence"/>
</dbReference>
<evidence type="ECO:0000313" key="15">
    <source>
        <dbReference type="Proteomes" id="UP000728032"/>
    </source>
</evidence>
<dbReference type="SUPFAM" id="SSF90123">
    <property type="entry name" value="ABC transporter transmembrane region"/>
    <property type="match status" value="1"/>
</dbReference>
<dbReference type="GO" id="GO:0007031">
    <property type="term" value="P:peroxisome organization"/>
    <property type="evidence" value="ECO:0007669"/>
    <property type="project" value="TreeGrafter"/>
</dbReference>
<dbReference type="SMART" id="SM00382">
    <property type="entry name" value="AAA"/>
    <property type="match status" value="1"/>
</dbReference>
<evidence type="ECO:0000256" key="5">
    <source>
        <dbReference type="ARBA" id="ARBA00022741"/>
    </source>
</evidence>
<dbReference type="Gene3D" id="3.40.50.300">
    <property type="entry name" value="P-loop containing nucleotide triphosphate hydrolases"/>
    <property type="match status" value="1"/>
</dbReference>
<evidence type="ECO:0000256" key="4">
    <source>
        <dbReference type="ARBA" id="ARBA00022692"/>
    </source>
</evidence>
<evidence type="ECO:0000256" key="2">
    <source>
        <dbReference type="ARBA" id="ARBA00008575"/>
    </source>
</evidence>
<dbReference type="PANTHER" id="PTHR11384">
    <property type="entry name" value="ATP-BINDING CASSETTE, SUB-FAMILY D MEMBER"/>
    <property type="match status" value="1"/>
</dbReference>
<dbReference type="EMBL" id="CAJPVJ010000463">
    <property type="protein sequence ID" value="CAG2162546.1"/>
    <property type="molecule type" value="Genomic_DNA"/>
</dbReference>
<dbReference type="Pfam" id="PF06472">
    <property type="entry name" value="ABC_membrane_2"/>
    <property type="match status" value="1"/>
</dbReference>
<dbReference type="PROSITE" id="PS00211">
    <property type="entry name" value="ABC_TRANSPORTER_1"/>
    <property type="match status" value="1"/>
</dbReference>
<dbReference type="InterPro" id="IPR036640">
    <property type="entry name" value="ABC1_TM_sf"/>
</dbReference>
<dbReference type="AlphaFoldDB" id="A0A7R9LDR0"/>
<evidence type="ECO:0000256" key="12">
    <source>
        <dbReference type="SAM" id="MobiDB-lite"/>
    </source>
</evidence>
<gene>
    <name evidence="14" type="ORF">ONB1V03_LOCUS2139</name>
</gene>
<dbReference type="GO" id="GO:0015910">
    <property type="term" value="P:long-chain fatty acid import into peroxisome"/>
    <property type="evidence" value="ECO:0007669"/>
    <property type="project" value="TreeGrafter"/>
</dbReference>
<keyword evidence="9" id="KW-1133">Transmembrane helix</keyword>
<evidence type="ECO:0000313" key="14">
    <source>
        <dbReference type="EMBL" id="CAD7639687.1"/>
    </source>
</evidence>
<dbReference type="GO" id="GO:0005524">
    <property type="term" value="F:ATP binding"/>
    <property type="evidence" value="ECO:0007669"/>
    <property type="project" value="UniProtKB-KW"/>
</dbReference>
<dbReference type="GO" id="GO:0016887">
    <property type="term" value="F:ATP hydrolysis activity"/>
    <property type="evidence" value="ECO:0007669"/>
    <property type="project" value="InterPro"/>
</dbReference>
<keyword evidence="5" id="KW-0547">Nucleotide-binding</keyword>
<evidence type="ECO:0000256" key="1">
    <source>
        <dbReference type="ARBA" id="ARBA00004585"/>
    </source>
</evidence>
<name>A0A7R9LDR0_9ACAR</name>
<evidence type="ECO:0000256" key="7">
    <source>
        <dbReference type="ARBA" id="ARBA00022840"/>
    </source>
</evidence>
<reference evidence="14" key="1">
    <citation type="submission" date="2020-11" db="EMBL/GenBank/DDBJ databases">
        <authorList>
            <person name="Tran Van P."/>
        </authorList>
    </citation>
    <scope>NUCLEOTIDE SEQUENCE</scope>
</reference>
<feature type="region of interest" description="Disordered" evidence="12">
    <location>
        <begin position="58"/>
        <end position="80"/>
    </location>
</feature>
<keyword evidence="4" id="KW-0812">Transmembrane</keyword>
<keyword evidence="3" id="KW-0813">Transport</keyword>
<evidence type="ECO:0000256" key="3">
    <source>
        <dbReference type="ARBA" id="ARBA00022448"/>
    </source>
</evidence>
<evidence type="ECO:0000256" key="9">
    <source>
        <dbReference type="ARBA" id="ARBA00022989"/>
    </source>
</evidence>
<evidence type="ECO:0000256" key="10">
    <source>
        <dbReference type="ARBA" id="ARBA00023136"/>
    </source>
</evidence>
<feature type="compositionally biased region" description="Polar residues" evidence="12">
    <location>
        <begin position="58"/>
        <end position="68"/>
    </location>
</feature>
<dbReference type="FunFam" id="3.40.50.300:FF:000800">
    <property type="entry name" value="ATP-binding cassette sub-family D member 1"/>
    <property type="match status" value="1"/>
</dbReference>
<dbReference type="GO" id="GO:0006635">
    <property type="term" value="P:fatty acid beta-oxidation"/>
    <property type="evidence" value="ECO:0007669"/>
    <property type="project" value="TreeGrafter"/>
</dbReference>
<keyword evidence="10" id="KW-0472">Membrane</keyword>
<keyword evidence="6" id="KW-0378">Hydrolase</keyword>
<evidence type="ECO:0000256" key="11">
    <source>
        <dbReference type="ARBA" id="ARBA00023140"/>
    </source>
</evidence>
<dbReference type="InterPro" id="IPR017871">
    <property type="entry name" value="ABC_transporter-like_CS"/>
</dbReference>
<proteinExistence type="inferred from homology"/>
<dbReference type="SUPFAM" id="SSF52540">
    <property type="entry name" value="P-loop containing nucleoside triphosphate hydrolases"/>
    <property type="match status" value="1"/>
</dbReference>
<dbReference type="InterPro" id="IPR011527">
    <property type="entry name" value="ABC1_TM_dom"/>
</dbReference>
<dbReference type="GO" id="GO:0042760">
    <property type="term" value="P:very long-chain fatty acid catabolic process"/>
    <property type="evidence" value="ECO:0007669"/>
    <property type="project" value="TreeGrafter"/>
</dbReference>
<protein>
    <recommendedName>
        <fullName evidence="13">ABC transporter domain-containing protein</fullName>
    </recommendedName>
</protein>
<keyword evidence="8" id="KW-1278">Translocase</keyword>
<evidence type="ECO:0000259" key="13">
    <source>
        <dbReference type="PROSITE" id="PS50893"/>
    </source>
</evidence>
<organism evidence="14">
    <name type="scientific">Oppiella nova</name>
    <dbReference type="NCBI Taxonomy" id="334625"/>
    <lineage>
        <taxon>Eukaryota</taxon>
        <taxon>Metazoa</taxon>
        <taxon>Ecdysozoa</taxon>
        <taxon>Arthropoda</taxon>
        <taxon>Chelicerata</taxon>
        <taxon>Arachnida</taxon>
        <taxon>Acari</taxon>
        <taxon>Acariformes</taxon>
        <taxon>Sarcoptiformes</taxon>
        <taxon>Oribatida</taxon>
        <taxon>Brachypylina</taxon>
        <taxon>Oppioidea</taxon>
        <taxon>Oppiidae</taxon>
        <taxon>Oppiella</taxon>
    </lineage>
</organism>
<accession>A0A7R9LDR0</accession>
<evidence type="ECO:0000256" key="6">
    <source>
        <dbReference type="ARBA" id="ARBA00022801"/>
    </source>
</evidence>
<feature type="region of interest" description="Disordered" evidence="12">
    <location>
        <begin position="797"/>
        <end position="821"/>
    </location>
</feature>
<dbReference type="InterPro" id="IPR003593">
    <property type="entry name" value="AAA+_ATPase"/>
</dbReference>
<dbReference type="GO" id="GO:0140359">
    <property type="term" value="F:ABC-type transporter activity"/>
    <property type="evidence" value="ECO:0007669"/>
    <property type="project" value="InterPro"/>
</dbReference>
<dbReference type="CDD" id="cd03223">
    <property type="entry name" value="ABCD_peroxisomal_ALDP"/>
    <property type="match status" value="1"/>
</dbReference>
<keyword evidence="11" id="KW-0576">Peroxisome</keyword>
<dbReference type="GO" id="GO:0005324">
    <property type="term" value="F:long-chain fatty acid transmembrane transporter activity"/>
    <property type="evidence" value="ECO:0007669"/>
    <property type="project" value="TreeGrafter"/>
</dbReference>
<dbReference type="PANTHER" id="PTHR11384:SF67">
    <property type="entry name" value="ATP-BINDING CASSETTE SUB-FAMILY D MEMBER 1"/>
    <property type="match status" value="1"/>
</dbReference>
<dbReference type="OrthoDB" id="422637at2759"/>
<dbReference type="InterPro" id="IPR003439">
    <property type="entry name" value="ABC_transporter-like_ATP-bd"/>
</dbReference>
<keyword evidence="7" id="KW-0067">ATP-binding</keyword>
<feature type="domain" description="ABC transporter" evidence="13">
    <location>
        <begin position="535"/>
        <end position="790"/>
    </location>
</feature>
<evidence type="ECO:0000256" key="8">
    <source>
        <dbReference type="ARBA" id="ARBA00022967"/>
    </source>
</evidence>
<dbReference type="PROSITE" id="PS50893">
    <property type="entry name" value="ABC_TRANSPORTER_2"/>
    <property type="match status" value="1"/>
</dbReference>